<dbReference type="EMBL" id="BART01026599">
    <property type="protein sequence ID" value="GAG98821.1"/>
    <property type="molecule type" value="Genomic_DNA"/>
</dbReference>
<organism evidence="1">
    <name type="scientific">marine sediment metagenome</name>
    <dbReference type="NCBI Taxonomy" id="412755"/>
    <lineage>
        <taxon>unclassified sequences</taxon>
        <taxon>metagenomes</taxon>
        <taxon>ecological metagenomes</taxon>
    </lineage>
</organism>
<dbReference type="AlphaFoldDB" id="X1DQX8"/>
<gene>
    <name evidence="1" type="ORF">S01H4_47389</name>
</gene>
<name>X1DQX8_9ZZZZ</name>
<protein>
    <recommendedName>
        <fullName evidence="2">Methyltransferase FkbM domain-containing protein</fullName>
    </recommendedName>
</protein>
<evidence type="ECO:0008006" key="2">
    <source>
        <dbReference type="Google" id="ProtNLM"/>
    </source>
</evidence>
<feature type="non-terminal residue" evidence="1">
    <location>
        <position position="1"/>
    </location>
</feature>
<accession>X1DQX8</accession>
<proteinExistence type="predicted"/>
<reference evidence="1" key="1">
    <citation type="journal article" date="2014" name="Front. Microbiol.">
        <title>High frequency of phylogenetically diverse reductive dehalogenase-homologous genes in deep subseafloor sedimentary metagenomes.</title>
        <authorList>
            <person name="Kawai M."/>
            <person name="Futagami T."/>
            <person name="Toyoda A."/>
            <person name="Takaki Y."/>
            <person name="Nishi S."/>
            <person name="Hori S."/>
            <person name="Arai W."/>
            <person name="Tsubouchi T."/>
            <person name="Morono Y."/>
            <person name="Uchiyama I."/>
            <person name="Ito T."/>
            <person name="Fujiyama A."/>
            <person name="Inagaki F."/>
            <person name="Takami H."/>
        </authorList>
    </citation>
    <scope>NUCLEOTIDE SEQUENCE</scope>
    <source>
        <strain evidence="1">Expedition CK06-06</strain>
    </source>
</reference>
<sequence length="75" mass="8815">GAEYEALESIGNMIYYIEAMFIELELKEIYKGQKLFEDVVKFLKSKGFSMIKFHTSKKKWWGNGVFLNKNLINKS</sequence>
<evidence type="ECO:0000313" key="1">
    <source>
        <dbReference type="EMBL" id="GAG98821.1"/>
    </source>
</evidence>
<comment type="caution">
    <text evidence="1">The sequence shown here is derived from an EMBL/GenBank/DDBJ whole genome shotgun (WGS) entry which is preliminary data.</text>
</comment>